<keyword evidence="3" id="KW-0813">Transport</keyword>
<protein>
    <recommendedName>
        <fullName evidence="10">Putative proline/betaine transporter</fullName>
    </recommendedName>
</protein>
<keyword evidence="7 11" id="KW-1133">Transmembrane helix</keyword>
<evidence type="ECO:0000313" key="14">
    <source>
        <dbReference type="Proteomes" id="UP000231932"/>
    </source>
</evidence>
<evidence type="ECO:0000256" key="6">
    <source>
        <dbReference type="ARBA" id="ARBA00022847"/>
    </source>
</evidence>
<dbReference type="AlphaFoldDB" id="A0A2K8N2T1"/>
<feature type="transmembrane region" description="Helical" evidence="11">
    <location>
        <begin position="401"/>
        <end position="418"/>
    </location>
</feature>
<comment type="subcellular location">
    <subcellularLocation>
        <location evidence="1">Cell membrane</location>
        <topology evidence="1">Multi-pass membrane protein</topology>
    </subcellularLocation>
</comment>
<feature type="transmembrane region" description="Helical" evidence="11">
    <location>
        <begin position="50"/>
        <end position="73"/>
    </location>
</feature>
<evidence type="ECO:0000256" key="5">
    <source>
        <dbReference type="ARBA" id="ARBA00022692"/>
    </source>
</evidence>
<dbReference type="PROSITE" id="PS00216">
    <property type="entry name" value="SUGAR_TRANSPORT_1"/>
    <property type="match status" value="1"/>
</dbReference>
<evidence type="ECO:0000256" key="7">
    <source>
        <dbReference type="ARBA" id="ARBA00022989"/>
    </source>
</evidence>
<feature type="transmembrane region" description="Helical" evidence="11">
    <location>
        <begin position="242"/>
        <end position="264"/>
    </location>
</feature>
<comment type="function">
    <text evidence="9">May be a proton symporter involved in the uptake of osmolytes such as proline and glycine betaine.</text>
</comment>
<dbReference type="KEGG" id="kyr:CVV65_01585"/>
<feature type="transmembrane region" description="Helical" evidence="11">
    <location>
        <begin position="85"/>
        <end position="109"/>
    </location>
</feature>
<evidence type="ECO:0000256" key="9">
    <source>
        <dbReference type="ARBA" id="ARBA00037295"/>
    </source>
</evidence>
<gene>
    <name evidence="13" type="ORF">CVV65_01585</name>
</gene>
<evidence type="ECO:0000313" key="13">
    <source>
        <dbReference type="EMBL" id="ATY83824.1"/>
    </source>
</evidence>
<dbReference type="InterPro" id="IPR036259">
    <property type="entry name" value="MFS_trans_sf"/>
</dbReference>
<dbReference type="OrthoDB" id="9783227at2"/>
<feature type="transmembrane region" description="Helical" evidence="11">
    <location>
        <begin position="159"/>
        <end position="177"/>
    </location>
</feature>
<feature type="transmembrane region" description="Helical" evidence="11">
    <location>
        <begin position="115"/>
        <end position="139"/>
    </location>
</feature>
<dbReference type="FunFam" id="1.20.1250.20:FF:000001">
    <property type="entry name" value="Dicarboxylate MFS transporter"/>
    <property type="match status" value="1"/>
</dbReference>
<proteinExistence type="inferred from homology"/>
<dbReference type="Proteomes" id="UP000231932">
    <property type="component" value="Chromosome"/>
</dbReference>
<dbReference type="InterPro" id="IPR051084">
    <property type="entry name" value="H+-coupled_symporters"/>
</dbReference>
<evidence type="ECO:0000259" key="12">
    <source>
        <dbReference type="PROSITE" id="PS50850"/>
    </source>
</evidence>
<dbReference type="PANTHER" id="PTHR43528">
    <property type="entry name" value="ALPHA-KETOGLUTARATE PERMEASE"/>
    <property type="match status" value="1"/>
</dbReference>
<dbReference type="InterPro" id="IPR011701">
    <property type="entry name" value="MFS"/>
</dbReference>
<dbReference type="InterPro" id="IPR005829">
    <property type="entry name" value="Sugar_transporter_CS"/>
</dbReference>
<evidence type="ECO:0000256" key="3">
    <source>
        <dbReference type="ARBA" id="ARBA00022448"/>
    </source>
</evidence>
<dbReference type="RefSeq" id="WP_100666661.1">
    <property type="nucleotide sequence ID" value="NZ_CP024955.1"/>
</dbReference>
<feature type="transmembrane region" description="Helical" evidence="11">
    <location>
        <begin position="276"/>
        <end position="293"/>
    </location>
</feature>
<dbReference type="Pfam" id="PF07690">
    <property type="entry name" value="MFS_1"/>
    <property type="match status" value="1"/>
</dbReference>
<feature type="transmembrane region" description="Helical" evidence="11">
    <location>
        <begin position="369"/>
        <end position="389"/>
    </location>
</feature>
<feature type="domain" description="Major facilitator superfamily (MFS) profile" evidence="12">
    <location>
        <begin position="13"/>
        <end position="424"/>
    </location>
</feature>
<sequence>MIARNLSSEMKRAIVGGTIGTVIEWYDFAAYGFLAAILGKVFFPSQNPTVSLLASFATFGVAFFMRPIGGILFGSLGDRFGRRSAFTWSIILMSCLTFLIGCLPTYASIGIAAPALLVLLRLLQALCAGGELTGAYTFVGEFASTKRRGYESSWTEAGAISGFLLGSLCAFVLSATLSQSELVAWGWRIPFWCAAPLGAVGVYLRIRMGESPAFEVMKEKGLIVSAPIGEAVRYSRVPLFQAFGIAIYQNVGIYIILTYMPTYFTTQLHFSQMQSMLSSVISMALAILFMPIAGAWSDRVGRRRVLGWSCGIALVLTYPLFLLMSQHSFGLALLAHVATSILVGIFLGPIPATMAELFPTNIRYGGMSLAYNISVAVFGGFAPFIATYLIASTKNPLSPSYYVIGSAVLTLITLASMVETSRTPLKENANAVPSMPLGMYEGMSSVEEGSE</sequence>
<dbReference type="SUPFAM" id="SSF103473">
    <property type="entry name" value="MFS general substrate transporter"/>
    <property type="match status" value="1"/>
</dbReference>
<dbReference type="PANTHER" id="PTHR43528:SF1">
    <property type="entry name" value="ALPHA-KETOGLUTARATE PERMEASE"/>
    <property type="match status" value="1"/>
</dbReference>
<dbReference type="Gene3D" id="1.20.1250.20">
    <property type="entry name" value="MFS general substrate transporter like domains"/>
    <property type="match status" value="2"/>
</dbReference>
<comment type="similarity">
    <text evidence="2">Belongs to the major facilitator superfamily. Metabolite:H+ Symporter (MHS) family (TC 2.A.1.6) family.</text>
</comment>
<reference evidence="14" key="1">
    <citation type="submission" date="2017-11" db="EMBL/GenBank/DDBJ databases">
        <title>Complete Genome Sequence of Kyrpidia sp. Strain EA-1, a thermophilic, hydrogen-oxidizing Bacterium, isolated from the Azores.</title>
        <authorList>
            <person name="Reiner J.E."/>
            <person name="Lapp C.J."/>
            <person name="Bunk B."/>
            <person name="Gescher J."/>
        </authorList>
    </citation>
    <scope>NUCLEOTIDE SEQUENCE [LARGE SCALE GENOMIC DNA]</scope>
    <source>
        <strain evidence="14">EA-1</strain>
    </source>
</reference>
<keyword evidence="5 11" id="KW-0812">Transmembrane</keyword>
<accession>A0A2K8N2T1</accession>
<dbReference type="GO" id="GO:0005886">
    <property type="term" value="C:plasma membrane"/>
    <property type="evidence" value="ECO:0007669"/>
    <property type="project" value="UniProtKB-SubCell"/>
</dbReference>
<feature type="transmembrane region" description="Helical" evidence="11">
    <location>
        <begin position="189"/>
        <end position="206"/>
    </location>
</feature>
<evidence type="ECO:0000256" key="11">
    <source>
        <dbReference type="SAM" id="Phobius"/>
    </source>
</evidence>
<evidence type="ECO:0000256" key="8">
    <source>
        <dbReference type="ARBA" id="ARBA00023136"/>
    </source>
</evidence>
<evidence type="ECO:0000256" key="10">
    <source>
        <dbReference type="ARBA" id="ARBA00039918"/>
    </source>
</evidence>
<dbReference type="InterPro" id="IPR020846">
    <property type="entry name" value="MFS_dom"/>
</dbReference>
<evidence type="ECO:0000256" key="4">
    <source>
        <dbReference type="ARBA" id="ARBA00022475"/>
    </source>
</evidence>
<feature type="transmembrane region" description="Helical" evidence="11">
    <location>
        <begin position="305"/>
        <end position="323"/>
    </location>
</feature>
<feature type="transmembrane region" description="Helical" evidence="11">
    <location>
        <begin position="12"/>
        <end position="38"/>
    </location>
</feature>
<keyword evidence="14" id="KW-1185">Reference proteome</keyword>
<dbReference type="EMBL" id="CP024955">
    <property type="protein sequence ID" value="ATY83824.1"/>
    <property type="molecule type" value="Genomic_DNA"/>
</dbReference>
<organism evidence="13 14">
    <name type="scientific">Kyrpidia spormannii</name>
    <dbReference type="NCBI Taxonomy" id="2055160"/>
    <lineage>
        <taxon>Bacteria</taxon>
        <taxon>Bacillati</taxon>
        <taxon>Bacillota</taxon>
        <taxon>Bacilli</taxon>
        <taxon>Bacillales</taxon>
        <taxon>Alicyclobacillaceae</taxon>
        <taxon>Kyrpidia</taxon>
    </lineage>
</organism>
<keyword evidence="8 11" id="KW-0472">Membrane</keyword>
<name>A0A2K8N2T1_9BACL</name>
<keyword evidence="4" id="KW-1003">Cell membrane</keyword>
<evidence type="ECO:0000256" key="1">
    <source>
        <dbReference type="ARBA" id="ARBA00004651"/>
    </source>
</evidence>
<dbReference type="PROSITE" id="PS50850">
    <property type="entry name" value="MFS"/>
    <property type="match status" value="1"/>
</dbReference>
<keyword evidence="6" id="KW-0769">Symport</keyword>
<evidence type="ECO:0000256" key="2">
    <source>
        <dbReference type="ARBA" id="ARBA00008240"/>
    </source>
</evidence>
<feature type="transmembrane region" description="Helical" evidence="11">
    <location>
        <begin position="329"/>
        <end position="348"/>
    </location>
</feature>
<dbReference type="GO" id="GO:0015293">
    <property type="term" value="F:symporter activity"/>
    <property type="evidence" value="ECO:0007669"/>
    <property type="project" value="UniProtKB-KW"/>
</dbReference>